<name>A0A6J4VQY7_9BACT</name>
<keyword evidence="2" id="KW-0378">Hydrolase</keyword>
<dbReference type="EC" id="3.6.1.27" evidence="2"/>
<feature type="compositionally biased region" description="Basic and acidic residues" evidence="1">
    <location>
        <begin position="98"/>
        <end position="142"/>
    </location>
</feature>
<dbReference type="AlphaFoldDB" id="A0A6J4VQY7"/>
<feature type="region of interest" description="Disordered" evidence="1">
    <location>
        <begin position="208"/>
        <end position="241"/>
    </location>
</feature>
<dbReference type="EMBL" id="CADCWN010000292">
    <property type="protein sequence ID" value="CAA9585016.1"/>
    <property type="molecule type" value="Genomic_DNA"/>
</dbReference>
<evidence type="ECO:0000313" key="2">
    <source>
        <dbReference type="EMBL" id="CAA9585016.1"/>
    </source>
</evidence>
<accession>A0A6J4VQY7</accession>
<reference evidence="2" key="1">
    <citation type="submission" date="2020-02" db="EMBL/GenBank/DDBJ databases">
        <authorList>
            <person name="Meier V. D."/>
        </authorList>
    </citation>
    <scope>NUCLEOTIDE SEQUENCE</scope>
    <source>
        <strain evidence="2">AVDCRST_MAG18</strain>
    </source>
</reference>
<feature type="region of interest" description="Disordered" evidence="1">
    <location>
        <begin position="1"/>
        <end position="34"/>
    </location>
</feature>
<feature type="compositionally biased region" description="Basic and acidic residues" evidence="1">
    <location>
        <begin position="211"/>
        <end position="224"/>
    </location>
</feature>
<proteinExistence type="predicted"/>
<protein>
    <submittedName>
        <fullName evidence="2">Undecaprenyl-diphosphatase</fullName>
        <ecNumber evidence="2">3.6.1.27</ecNumber>
    </submittedName>
</protein>
<organism evidence="2">
    <name type="scientific">uncultured Thermomicrobiales bacterium</name>
    <dbReference type="NCBI Taxonomy" id="1645740"/>
    <lineage>
        <taxon>Bacteria</taxon>
        <taxon>Pseudomonadati</taxon>
        <taxon>Thermomicrobiota</taxon>
        <taxon>Thermomicrobia</taxon>
        <taxon>Thermomicrobiales</taxon>
        <taxon>environmental samples</taxon>
    </lineage>
</organism>
<dbReference type="GO" id="GO:0050380">
    <property type="term" value="F:undecaprenyl-diphosphatase activity"/>
    <property type="evidence" value="ECO:0007669"/>
    <property type="project" value="UniProtKB-EC"/>
</dbReference>
<feature type="compositionally biased region" description="Basic and acidic residues" evidence="1">
    <location>
        <begin position="156"/>
        <end position="171"/>
    </location>
</feature>
<gene>
    <name evidence="2" type="ORF">AVDCRST_MAG18-3701</name>
</gene>
<feature type="compositionally biased region" description="Gly residues" evidence="1">
    <location>
        <begin position="1"/>
        <end position="25"/>
    </location>
</feature>
<feature type="non-terminal residue" evidence="2">
    <location>
        <position position="288"/>
    </location>
</feature>
<feature type="region of interest" description="Disordered" evidence="1">
    <location>
        <begin position="46"/>
        <end position="175"/>
    </location>
</feature>
<evidence type="ECO:0000256" key="1">
    <source>
        <dbReference type="SAM" id="MobiDB-lite"/>
    </source>
</evidence>
<feature type="non-terminal residue" evidence="2">
    <location>
        <position position="1"/>
    </location>
</feature>
<sequence length="288" mass="31020">VHPGGDGGAGMVEGGHPGRGPGGGRTVADQFLGAPRPRPLVLRLAQSGTDVRRGAAHRHPGGGADLLLGRPLGDADRAHPGTRPGQAAGRAECAPGVDGRRRVDPRCRDRCRPQRSDRCLLPRGERQSLGDRDHRGRPDGDGRPAGARRARGAARPRPEGGHLPRCADRRRGAGVRPHPRRLALRLHDHHRAVPGVAARDGGALLVSPLGADHRRGGAEADVRPLQRGRADRRRAPAVPDRYPHRRNCRLRLHRLAAALPPARHDDHLHRLPRRARPDRAGVAVHPLV</sequence>